<dbReference type="GO" id="GO:1990281">
    <property type="term" value="C:efflux pump complex"/>
    <property type="evidence" value="ECO:0007669"/>
    <property type="project" value="TreeGrafter"/>
</dbReference>
<comment type="caution">
    <text evidence="9">The sequence shown here is derived from an EMBL/GenBank/DDBJ whole genome shotgun (WGS) entry which is preliminary data.</text>
</comment>
<dbReference type="InterPro" id="IPR051906">
    <property type="entry name" value="TolC-like"/>
</dbReference>
<feature type="chain" id="PRO_5020627150" evidence="8">
    <location>
        <begin position="21"/>
        <end position="441"/>
    </location>
</feature>
<accession>A0A4R8DN00</accession>
<comment type="similarity">
    <text evidence="2">Belongs to the outer membrane factor (OMF) (TC 1.B.17) family.</text>
</comment>
<dbReference type="AlphaFoldDB" id="A0A4R8DN00"/>
<feature type="signal peptide" evidence="8">
    <location>
        <begin position="1"/>
        <end position="20"/>
    </location>
</feature>
<keyword evidence="6" id="KW-0472">Membrane</keyword>
<keyword evidence="10" id="KW-1185">Reference proteome</keyword>
<evidence type="ECO:0000256" key="3">
    <source>
        <dbReference type="ARBA" id="ARBA00022448"/>
    </source>
</evidence>
<keyword evidence="8" id="KW-0732">Signal</keyword>
<keyword evidence="3" id="KW-0813">Transport</keyword>
<evidence type="ECO:0000313" key="10">
    <source>
        <dbReference type="Proteomes" id="UP000294498"/>
    </source>
</evidence>
<dbReference type="PANTHER" id="PTHR30026:SF20">
    <property type="entry name" value="OUTER MEMBRANE PROTEIN TOLC"/>
    <property type="match status" value="1"/>
</dbReference>
<dbReference type="Gene3D" id="1.20.1600.10">
    <property type="entry name" value="Outer membrane efflux proteins (OEP)"/>
    <property type="match status" value="1"/>
</dbReference>
<dbReference type="RefSeq" id="WP_133990045.1">
    <property type="nucleotide sequence ID" value="NZ_SODV01000001.1"/>
</dbReference>
<dbReference type="PANTHER" id="PTHR30026">
    <property type="entry name" value="OUTER MEMBRANE PROTEIN TOLC"/>
    <property type="match status" value="1"/>
</dbReference>
<dbReference type="Proteomes" id="UP000294498">
    <property type="component" value="Unassembled WGS sequence"/>
</dbReference>
<proteinExistence type="inferred from homology"/>
<evidence type="ECO:0000256" key="2">
    <source>
        <dbReference type="ARBA" id="ARBA00007613"/>
    </source>
</evidence>
<dbReference type="SUPFAM" id="SSF56954">
    <property type="entry name" value="Outer membrane efflux proteins (OEP)"/>
    <property type="match status" value="1"/>
</dbReference>
<evidence type="ECO:0000313" key="9">
    <source>
        <dbReference type="EMBL" id="TDW99389.1"/>
    </source>
</evidence>
<dbReference type="OrthoDB" id="680214at2"/>
<dbReference type="GO" id="GO:0015562">
    <property type="term" value="F:efflux transmembrane transporter activity"/>
    <property type="evidence" value="ECO:0007669"/>
    <property type="project" value="InterPro"/>
</dbReference>
<evidence type="ECO:0000256" key="8">
    <source>
        <dbReference type="SAM" id="SignalP"/>
    </source>
</evidence>
<comment type="subcellular location">
    <subcellularLocation>
        <location evidence="1">Cell outer membrane</location>
    </subcellularLocation>
</comment>
<dbReference type="GO" id="GO:0009279">
    <property type="term" value="C:cell outer membrane"/>
    <property type="evidence" value="ECO:0007669"/>
    <property type="project" value="UniProtKB-SubCell"/>
</dbReference>
<evidence type="ECO:0000256" key="6">
    <source>
        <dbReference type="ARBA" id="ARBA00023136"/>
    </source>
</evidence>
<protein>
    <submittedName>
        <fullName evidence="9">Outer membrane protein TolC</fullName>
    </submittedName>
</protein>
<reference evidence="9 10" key="1">
    <citation type="submission" date="2019-03" db="EMBL/GenBank/DDBJ databases">
        <title>Genomic Encyclopedia of Type Strains, Phase IV (KMG-IV): sequencing the most valuable type-strain genomes for metagenomic binning, comparative biology and taxonomic classification.</title>
        <authorList>
            <person name="Goeker M."/>
        </authorList>
    </citation>
    <scope>NUCLEOTIDE SEQUENCE [LARGE SCALE GENOMIC DNA]</scope>
    <source>
        <strain evidence="9 10">DSM 100059</strain>
    </source>
</reference>
<dbReference type="InterPro" id="IPR003423">
    <property type="entry name" value="OMP_efflux"/>
</dbReference>
<organism evidence="9 10">
    <name type="scientific">Dinghuibacter silviterrae</name>
    <dbReference type="NCBI Taxonomy" id="1539049"/>
    <lineage>
        <taxon>Bacteria</taxon>
        <taxon>Pseudomonadati</taxon>
        <taxon>Bacteroidota</taxon>
        <taxon>Chitinophagia</taxon>
        <taxon>Chitinophagales</taxon>
        <taxon>Chitinophagaceae</taxon>
        <taxon>Dinghuibacter</taxon>
    </lineage>
</organism>
<dbReference type="EMBL" id="SODV01000001">
    <property type="protein sequence ID" value="TDW99389.1"/>
    <property type="molecule type" value="Genomic_DNA"/>
</dbReference>
<keyword evidence="7" id="KW-0998">Cell outer membrane</keyword>
<sequence>MKQTIVALAFLLLALPGVRAQSPRSITLEEAVKLGIDNSKQLRQSKNKIDEALARLDQAKDLRLPSAKVSFQYLHALMLARTLNFPGLTQPGKPLSLSFDFPAYLGTLAISEPIFNGNQFKYARQSADLLLQLSKLDADKDKDDVTYLVISAYINYNKILQNQLIVGRNMQDVDQKLTEITKYESQGLATRNDVLRFQLQKSQIELSEIELENDRKDANYDLNIILGLPDSTQLTVSNFDYKLQEQPVFTDLLTQADANRRELQELAFQDKVADINIKKIQDGKLPTLAATAGMYYINPTGKPIPTDHTVLAPITLGVGVSWNIGSLYTTKNKVAEAAAQKQEIVTSKDQAQDDIRKDVHKAYLGYLQSLDKIRVLQVAVDQAEENERITESKFQNNLANTTDRIDAQTQLYQSRVNLELAKSDAAIAYYTMIKSTGNIHL</sequence>
<evidence type="ECO:0000256" key="4">
    <source>
        <dbReference type="ARBA" id="ARBA00022452"/>
    </source>
</evidence>
<evidence type="ECO:0000256" key="1">
    <source>
        <dbReference type="ARBA" id="ARBA00004442"/>
    </source>
</evidence>
<gene>
    <name evidence="9" type="ORF">EDB95_0399</name>
</gene>
<dbReference type="GO" id="GO:0015288">
    <property type="term" value="F:porin activity"/>
    <property type="evidence" value="ECO:0007669"/>
    <property type="project" value="TreeGrafter"/>
</dbReference>
<evidence type="ECO:0000256" key="5">
    <source>
        <dbReference type="ARBA" id="ARBA00022692"/>
    </source>
</evidence>
<dbReference type="Pfam" id="PF02321">
    <property type="entry name" value="OEP"/>
    <property type="match status" value="1"/>
</dbReference>
<keyword evidence="5" id="KW-0812">Transmembrane</keyword>
<evidence type="ECO:0000256" key="7">
    <source>
        <dbReference type="ARBA" id="ARBA00023237"/>
    </source>
</evidence>
<name>A0A4R8DN00_9BACT</name>
<keyword evidence="4" id="KW-1134">Transmembrane beta strand</keyword>